<feature type="region of interest" description="Disordered" evidence="1">
    <location>
        <begin position="115"/>
        <end position="136"/>
    </location>
</feature>
<dbReference type="RefSeq" id="WP_305162598.1">
    <property type="nucleotide sequence ID" value="NZ_JAUUTW010000019.1"/>
</dbReference>
<name>A0AA90PBP8_9BACI</name>
<dbReference type="InterPro" id="IPR016787">
    <property type="entry name" value="UCP021328"/>
</dbReference>
<gene>
    <name evidence="2" type="ORF">Q8G36_17675</name>
</gene>
<proteinExistence type="predicted"/>
<dbReference type="AlphaFoldDB" id="A0AA90PBP8"/>
<protein>
    <submittedName>
        <fullName evidence="2">YjdF family protein</fullName>
    </submittedName>
</protein>
<feature type="compositionally biased region" description="Basic and acidic residues" evidence="1">
    <location>
        <begin position="115"/>
        <end position="126"/>
    </location>
</feature>
<sequence>MKLTLYFDGQFWVGIVEDNQDGFLRVCKHIFGKEPKDEEVLYFVNHIMMRLLERVTTGVKVNQKKEQHLNPKRLARAVGKEMKQKGASTKAQEALKFELENRKVKRKVLSREQIEEEKEKKRQLKVEKRKKKHRGR</sequence>
<feature type="compositionally biased region" description="Basic residues" evidence="1">
    <location>
        <begin position="127"/>
        <end position="136"/>
    </location>
</feature>
<reference evidence="2" key="1">
    <citation type="submission" date="2023-07" db="EMBL/GenBank/DDBJ databases">
        <title>Murine gut Bacillus species.</title>
        <authorList>
            <person name="Gutman E."/>
            <person name="Hashuel R."/>
            <person name="Litvak Y."/>
        </authorList>
    </citation>
    <scope>NUCLEOTIDE SEQUENCE</scope>
    <source>
        <strain evidence="2">RU293</strain>
    </source>
</reference>
<evidence type="ECO:0000313" key="2">
    <source>
        <dbReference type="EMBL" id="MDP1452838.1"/>
    </source>
</evidence>
<evidence type="ECO:0000313" key="3">
    <source>
        <dbReference type="Proteomes" id="UP001178275"/>
    </source>
</evidence>
<accession>A0AA90PBP8</accession>
<evidence type="ECO:0000256" key="1">
    <source>
        <dbReference type="SAM" id="MobiDB-lite"/>
    </source>
</evidence>
<dbReference type="Pfam" id="PF11208">
    <property type="entry name" value="DUF2992"/>
    <property type="match status" value="1"/>
</dbReference>
<dbReference type="EMBL" id="JAUUTW010000019">
    <property type="protein sequence ID" value="MDP1452838.1"/>
    <property type="molecule type" value="Genomic_DNA"/>
</dbReference>
<organism evidence="2 3">
    <name type="scientific">Peribacillus frigoritolerans</name>
    <dbReference type="NCBI Taxonomy" id="450367"/>
    <lineage>
        <taxon>Bacteria</taxon>
        <taxon>Bacillati</taxon>
        <taxon>Bacillota</taxon>
        <taxon>Bacilli</taxon>
        <taxon>Bacillales</taxon>
        <taxon>Bacillaceae</taxon>
        <taxon>Peribacillus</taxon>
    </lineage>
</organism>
<dbReference type="Proteomes" id="UP001178275">
    <property type="component" value="Unassembled WGS sequence"/>
</dbReference>
<comment type="caution">
    <text evidence="2">The sequence shown here is derived from an EMBL/GenBank/DDBJ whole genome shotgun (WGS) entry which is preliminary data.</text>
</comment>
<dbReference type="PIRSF" id="PIRSF021328">
    <property type="entry name" value="UCP021328"/>
    <property type="match status" value="1"/>
</dbReference>